<dbReference type="GO" id="GO:0005886">
    <property type="term" value="C:plasma membrane"/>
    <property type="evidence" value="ECO:0007669"/>
    <property type="project" value="UniProtKB-SubCell"/>
</dbReference>
<dbReference type="Proteomes" id="UP000031890">
    <property type="component" value="Chromosome"/>
</dbReference>
<evidence type="ECO:0000256" key="5">
    <source>
        <dbReference type="ARBA" id="ARBA00023136"/>
    </source>
</evidence>
<evidence type="ECO:0000256" key="6">
    <source>
        <dbReference type="SAM" id="MobiDB-lite"/>
    </source>
</evidence>
<protein>
    <submittedName>
        <fullName evidence="8">Arabinose efflux permease family protein</fullName>
    </submittedName>
</protein>
<dbReference type="GO" id="GO:0022857">
    <property type="term" value="F:transmembrane transporter activity"/>
    <property type="evidence" value="ECO:0007669"/>
    <property type="project" value="InterPro"/>
</dbReference>
<name>A0A0B6EYG9_9CORY</name>
<comment type="subcellular location">
    <subcellularLocation>
        <location evidence="1">Cell membrane</location>
        <topology evidence="1">Multi-pass membrane protein</topology>
    </subcellularLocation>
</comment>
<evidence type="ECO:0000256" key="4">
    <source>
        <dbReference type="ARBA" id="ARBA00022989"/>
    </source>
</evidence>
<feature type="transmembrane region" description="Helical" evidence="7">
    <location>
        <begin position="284"/>
        <end position="304"/>
    </location>
</feature>
<feature type="transmembrane region" description="Helical" evidence="7">
    <location>
        <begin position="79"/>
        <end position="108"/>
    </location>
</feature>
<reference evidence="8 9" key="1">
    <citation type="journal article" date="2015" name="Genome Announc.">
        <title>Complete Genome Sequence and Annotation of Corynebacterium singulare DSM 44357, Isolated from a Human Semen Specimen.</title>
        <authorList>
            <person name="Merten M."/>
            <person name="Brinkrolf K."/>
            <person name="Albersmeier A."/>
            <person name="Kutter Y."/>
            <person name="Ruckert C."/>
            <person name="Tauch A."/>
        </authorList>
    </citation>
    <scope>NUCLEOTIDE SEQUENCE [LARGE SCALE GENOMIC DNA]</scope>
    <source>
        <strain evidence="8">IBS B52218</strain>
    </source>
</reference>
<dbReference type="EMBL" id="CP010827">
    <property type="protein sequence ID" value="AJI77984.1"/>
    <property type="molecule type" value="Genomic_DNA"/>
</dbReference>
<evidence type="ECO:0000256" key="2">
    <source>
        <dbReference type="ARBA" id="ARBA00022475"/>
    </source>
</evidence>
<feature type="transmembrane region" description="Helical" evidence="7">
    <location>
        <begin position="224"/>
        <end position="246"/>
    </location>
</feature>
<feature type="transmembrane region" description="Helical" evidence="7">
    <location>
        <begin position="169"/>
        <end position="190"/>
    </location>
</feature>
<evidence type="ECO:0000256" key="7">
    <source>
        <dbReference type="SAM" id="Phobius"/>
    </source>
</evidence>
<feature type="transmembrane region" description="Helical" evidence="7">
    <location>
        <begin position="258"/>
        <end position="277"/>
    </location>
</feature>
<dbReference type="PANTHER" id="PTHR23513:SF6">
    <property type="entry name" value="MAJOR FACILITATOR SUPERFAMILY ASSOCIATED DOMAIN-CONTAINING PROTEIN"/>
    <property type="match status" value="1"/>
</dbReference>
<dbReference type="SUPFAM" id="SSF103473">
    <property type="entry name" value="MFS general substrate transporter"/>
    <property type="match status" value="1"/>
</dbReference>
<keyword evidence="5 7" id="KW-0472">Membrane</keyword>
<gene>
    <name evidence="8" type="ORF">CSING_02150</name>
</gene>
<dbReference type="Gene3D" id="1.20.1250.20">
    <property type="entry name" value="MFS general substrate transporter like domains"/>
    <property type="match status" value="1"/>
</dbReference>
<keyword evidence="3 7" id="KW-0812">Transmembrane</keyword>
<evidence type="ECO:0000256" key="3">
    <source>
        <dbReference type="ARBA" id="ARBA00022692"/>
    </source>
</evidence>
<dbReference type="KEGG" id="csx:CSING_02150"/>
<evidence type="ECO:0000256" key="1">
    <source>
        <dbReference type="ARBA" id="ARBA00004651"/>
    </source>
</evidence>
<sequence>MNTNKVDRTNLSDFRLFLWSDLVAQIAGVGAGLAIPVVTLRLSDSLTLAGLYGTITGIAALAGGIIGGSLSDMWRRKPLIIVTNALAGVLNLALAGLILSGGFSPILFGMLLGSMMLFYRIGQACSDPCLPQLVEEEQLAAKQGLIQARLQFAGLIGPTVGGALLEVNLALPFVFVGLANFLTIVFFLFIKASLDPAKKAGNKLLRTTKEGLAIVARSPLLRGLIAMQTLSNCAINGSLFMAVLILEEGSNPGWVTGLARTSIGLIGIVGALSTGWLQKKFSFAALQVGTCVWVAASIACGALLSSSLLMIIPLGLSVLTAPAAGAVTYAALHRLMAEETFGRVTNIQMSTVVSLSSVWSTPLAALSHRWSLTTGLWANALAGFLAIGPALIFARRADRALAQADAKEDDPLDTQEHDSFISVSEN</sequence>
<dbReference type="Pfam" id="PF07690">
    <property type="entry name" value="MFS_1"/>
    <property type="match status" value="1"/>
</dbReference>
<feature type="transmembrane region" description="Helical" evidence="7">
    <location>
        <begin position="344"/>
        <end position="364"/>
    </location>
</feature>
<evidence type="ECO:0000313" key="9">
    <source>
        <dbReference type="Proteomes" id="UP000031890"/>
    </source>
</evidence>
<feature type="transmembrane region" description="Helical" evidence="7">
    <location>
        <begin position="376"/>
        <end position="394"/>
    </location>
</feature>
<dbReference type="STRING" id="161899.CSING_02150"/>
<keyword evidence="2" id="KW-1003">Cell membrane</keyword>
<dbReference type="PANTHER" id="PTHR23513">
    <property type="entry name" value="INTEGRAL MEMBRANE EFFLUX PROTEIN-RELATED"/>
    <property type="match status" value="1"/>
</dbReference>
<dbReference type="HOGENOM" id="CLU_660073_0_0_11"/>
<feature type="transmembrane region" description="Helical" evidence="7">
    <location>
        <begin position="16"/>
        <end position="40"/>
    </location>
</feature>
<dbReference type="InterPro" id="IPR011701">
    <property type="entry name" value="MFS"/>
</dbReference>
<dbReference type="InterPro" id="IPR001958">
    <property type="entry name" value="Tet-R_TetA/multi-R_MdtG-like"/>
</dbReference>
<proteinExistence type="predicted"/>
<dbReference type="PRINTS" id="PR01035">
    <property type="entry name" value="TCRTETA"/>
</dbReference>
<accession>A0A0B6EYG9</accession>
<dbReference type="InterPro" id="IPR036259">
    <property type="entry name" value="MFS_trans_sf"/>
</dbReference>
<feature type="transmembrane region" description="Helical" evidence="7">
    <location>
        <begin position="310"/>
        <end position="332"/>
    </location>
</feature>
<keyword evidence="4 7" id="KW-1133">Transmembrane helix</keyword>
<evidence type="ECO:0000313" key="8">
    <source>
        <dbReference type="EMBL" id="AJI77984.1"/>
    </source>
</evidence>
<feature type="region of interest" description="Disordered" evidence="6">
    <location>
        <begin position="405"/>
        <end position="426"/>
    </location>
</feature>
<feature type="transmembrane region" description="Helical" evidence="7">
    <location>
        <begin position="46"/>
        <end position="67"/>
    </location>
</feature>
<dbReference type="AlphaFoldDB" id="A0A0B6EYG9"/>
<organism evidence="8 9">
    <name type="scientific">Corynebacterium singulare</name>
    <dbReference type="NCBI Taxonomy" id="161899"/>
    <lineage>
        <taxon>Bacteria</taxon>
        <taxon>Bacillati</taxon>
        <taxon>Actinomycetota</taxon>
        <taxon>Actinomycetes</taxon>
        <taxon>Mycobacteriales</taxon>
        <taxon>Corynebacteriaceae</taxon>
        <taxon>Corynebacterium</taxon>
    </lineage>
</organism>
<dbReference type="CDD" id="cd06173">
    <property type="entry name" value="MFS_MefA_like"/>
    <property type="match status" value="1"/>
</dbReference>